<dbReference type="Pfam" id="PF01715">
    <property type="entry name" value="IPPT"/>
    <property type="match status" value="1"/>
</dbReference>
<evidence type="ECO:0000256" key="3">
    <source>
        <dbReference type="ARBA" id="ARBA00022741"/>
    </source>
</evidence>
<evidence type="ECO:0000313" key="6">
    <source>
        <dbReference type="Proteomes" id="UP000524246"/>
    </source>
</evidence>
<comment type="caution">
    <text evidence="5">The sequence shown here is derived from an EMBL/GenBank/DDBJ whole genome shotgun (WGS) entry which is preliminary data.</text>
</comment>
<dbReference type="GO" id="GO:0006400">
    <property type="term" value="P:tRNA modification"/>
    <property type="evidence" value="ECO:0007669"/>
    <property type="project" value="TreeGrafter"/>
</dbReference>
<dbReference type="InterPro" id="IPR039657">
    <property type="entry name" value="Dimethylallyltransferase"/>
</dbReference>
<dbReference type="GO" id="GO:0005524">
    <property type="term" value="F:ATP binding"/>
    <property type="evidence" value="ECO:0007669"/>
    <property type="project" value="UniProtKB-KW"/>
</dbReference>
<dbReference type="InterPro" id="IPR027417">
    <property type="entry name" value="P-loop_NTPase"/>
</dbReference>
<keyword evidence="4" id="KW-0067">ATP-binding</keyword>
<evidence type="ECO:0000256" key="4">
    <source>
        <dbReference type="ARBA" id="ARBA00022840"/>
    </source>
</evidence>
<evidence type="ECO:0008006" key="7">
    <source>
        <dbReference type="Google" id="ProtNLM"/>
    </source>
</evidence>
<dbReference type="AlphaFoldDB" id="A0A7X9FU67"/>
<protein>
    <recommendedName>
        <fullName evidence="7">tRNA (Adenosine(37)-N6)-dimethylallyltransferase MiaA</fullName>
    </recommendedName>
</protein>
<proteinExistence type="inferred from homology"/>
<dbReference type="Proteomes" id="UP000524246">
    <property type="component" value="Unassembled WGS sequence"/>
</dbReference>
<evidence type="ECO:0000256" key="1">
    <source>
        <dbReference type="ARBA" id="ARBA00005842"/>
    </source>
</evidence>
<dbReference type="PANTHER" id="PTHR11088:SF60">
    <property type="entry name" value="TRNA DIMETHYLALLYLTRANSFERASE"/>
    <property type="match status" value="1"/>
</dbReference>
<name>A0A7X9FU67_9DELT</name>
<gene>
    <name evidence="5" type="ORF">GYA55_14510</name>
</gene>
<accession>A0A7X9FU67</accession>
<comment type="similarity">
    <text evidence="1">Belongs to the IPP transferase family.</text>
</comment>
<sequence length="84" mass="9109">MKPVIIVSGPTASGKSDLAILIAQSLNGEIINIDSVQVYKHFNIGSAKIPKEQQKGIRHHLVDLKEPADSVDAGWYIKEAKACI</sequence>
<dbReference type="GO" id="GO:0052381">
    <property type="term" value="F:tRNA dimethylallyltransferase activity"/>
    <property type="evidence" value="ECO:0007669"/>
    <property type="project" value="TreeGrafter"/>
</dbReference>
<dbReference type="SUPFAM" id="SSF52540">
    <property type="entry name" value="P-loop containing nucleoside triphosphate hydrolases"/>
    <property type="match status" value="1"/>
</dbReference>
<organism evidence="5 6">
    <name type="scientific">SAR324 cluster bacterium</name>
    <dbReference type="NCBI Taxonomy" id="2024889"/>
    <lineage>
        <taxon>Bacteria</taxon>
        <taxon>Deltaproteobacteria</taxon>
        <taxon>SAR324 cluster</taxon>
    </lineage>
</organism>
<dbReference type="PANTHER" id="PTHR11088">
    <property type="entry name" value="TRNA DIMETHYLALLYLTRANSFERASE"/>
    <property type="match status" value="1"/>
</dbReference>
<keyword evidence="2" id="KW-0808">Transferase</keyword>
<dbReference type="EMBL" id="JAAZON010000659">
    <property type="protein sequence ID" value="NMC64373.1"/>
    <property type="molecule type" value="Genomic_DNA"/>
</dbReference>
<reference evidence="5 6" key="1">
    <citation type="journal article" date="2020" name="Biotechnol. Biofuels">
        <title>New insights from the biogas microbiome by comprehensive genome-resolved metagenomics of nearly 1600 species originating from multiple anaerobic digesters.</title>
        <authorList>
            <person name="Campanaro S."/>
            <person name="Treu L."/>
            <person name="Rodriguez-R L.M."/>
            <person name="Kovalovszki A."/>
            <person name="Ziels R.M."/>
            <person name="Maus I."/>
            <person name="Zhu X."/>
            <person name="Kougias P.G."/>
            <person name="Basile A."/>
            <person name="Luo G."/>
            <person name="Schluter A."/>
            <person name="Konstantinidis K.T."/>
            <person name="Angelidaki I."/>
        </authorList>
    </citation>
    <scope>NUCLEOTIDE SEQUENCE [LARGE SCALE GENOMIC DNA]</scope>
    <source>
        <strain evidence="5">AS27yjCOA_65</strain>
    </source>
</reference>
<keyword evidence="3" id="KW-0547">Nucleotide-binding</keyword>
<evidence type="ECO:0000313" key="5">
    <source>
        <dbReference type="EMBL" id="NMC64373.1"/>
    </source>
</evidence>
<dbReference type="Gene3D" id="3.40.50.300">
    <property type="entry name" value="P-loop containing nucleotide triphosphate hydrolases"/>
    <property type="match status" value="1"/>
</dbReference>
<evidence type="ECO:0000256" key="2">
    <source>
        <dbReference type="ARBA" id="ARBA00022679"/>
    </source>
</evidence>